<keyword evidence="2" id="KW-1185">Reference proteome</keyword>
<dbReference type="WBParaSite" id="maker-uti_cns_0002984-snap-gene-0.2-mRNA-1">
    <property type="protein sequence ID" value="maker-uti_cns_0002984-snap-gene-0.2-mRNA-1"/>
    <property type="gene ID" value="maker-uti_cns_0002984-snap-gene-0.2"/>
</dbReference>
<evidence type="ECO:0000259" key="1">
    <source>
        <dbReference type="PROSITE" id="PS50106"/>
    </source>
</evidence>
<protein>
    <submittedName>
        <fullName evidence="3">PDZ domain-containing protein</fullName>
    </submittedName>
</protein>
<dbReference type="InterPro" id="IPR036034">
    <property type="entry name" value="PDZ_sf"/>
</dbReference>
<dbReference type="InterPro" id="IPR001478">
    <property type="entry name" value="PDZ"/>
</dbReference>
<proteinExistence type="predicted"/>
<evidence type="ECO:0000313" key="3">
    <source>
        <dbReference type="WBParaSite" id="maker-uti_cns_0002984-snap-gene-0.2-mRNA-1"/>
    </source>
</evidence>
<dbReference type="PROSITE" id="PS50106">
    <property type="entry name" value="PDZ"/>
    <property type="match status" value="1"/>
</dbReference>
<accession>A0A1I8GSK7</accession>
<evidence type="ECO:0000313" key="2">
    <source>
        <dbReference type="Proteomes" id="UP000095280"/>
    </source>
</evidence>
<name>A0A1I8GSK7_9PLAT</name>
<feature type="domain" description="PDZ" evidence="1">
    <location>
        <begin position="80"/>
        <end position="138"/>
    </location>
</feature>
<dbReference type="SUPFAM" id="SSF50156">
    <property type="entry name" value="PDZ domain-like"/>
    <property type="match status" value="1"/>
</dbReference>
<dbReference type="AlphaFoldDB" id="A0A1I8GSK7"/>
<organism evidence="2 3">
    <name type="scientific">Macrostomum lignano</name>
    <dbReference type="NCBI Taxonomy" id="282301"/>
    <lineage>
        <taxon>Eukaryota</taxon>
        <taxon>Metazoa</taxon>
        <taxon>Spiralia</taxon>
        <taxon>Lophotrochozoa</taxon>
        <taxon>Platyhelminthes</taxon>
        <taxon>Rhabditophora</taxon>
        <taxon>Macrostomorpha</taxon>
        <taxon>Macrostomida</taxon>
        <taxon>Macrostomidae</taxon>
        <taxon>Macrostomum</taxon>
    </lineage>
</organism>
<dbReference type="Proteomes" id="UP000095280">
    <property type="component" value="Unplaced"/>
</dbReference>
<reference evidence="3" key="1">
    <citation type="submission" date="2016-11" db="UniProtKB">
        <authorList>
            <consortium name="WormBaseParasite"/>
        </authorList>
    </citation>
    <scope>IDENTIFICATION</scope>
</reference>
<sequence length="170" mass="18517">MELNVATPVQSGYHLVGLNHCATNSLGRRLGNGRRPIPLTSLREVAVTPPSARLFRHLVGPATADGGGRILKLHPDGSRTVRLHRPIGGRFGFYVAKESRGDLVLTRFHDPAAQQRCRGLLAPGDRIIELEGDPASQLGLADIRRDWLTGGVCGFELFAVERTLPWETAL</sequence>